<organism evidence="1 2">
    <name type="scientific">Naumovozyma dairenensis (strain ATCC 10597 / BCRC 20456 / CBS 421 / NBRC 0211 / NRRL Y-12639)</name>
    <name type="common">Saccharomyces dairenensis</name>
    <dbReference type="NCBI Taxonomy" id="1071378"/>
    <lineage>
        <taxon>Eukaryota</taxon>
        <taxon>Fungi</taxon>
        <taxon>Dikarya</taxon>
        <taxon>Ascomycota</taxon>
        <taxon>Saccharomycotina</taxon>
        <taxon>Saccharomycetes</taxon>
        <taxon>Saccharomycetales</taxon>
        <taxon>Saccharomycetaceae</taxon>
        <taxon>Naumovozyma</taxon>
    </lineage>
</organism>
<evidence type="ECO:0000313" key="2">
    <source>
        <dbReference type="Proteomes" id="UP000000689"/>
    </source>
</evidence>
<proteinExistence type="predicted"/>
<accession>G0WG31</accession>
<dbReference type="RefSeq" id="XP_003671985.1">
    <property type="nucleotide sequence ID" value="XM_003671937.1"/>
</dbReference>
<sequence>MSMDTKRKWNKYFAYTGDVANYNIEYEDFEYAKHGALVNASFADMVLNNDTKFPAYVCQNAVSNLLIHGVKNDYLVEKYKPFWLIGYSMVNLSYHDYGEEFRSSDLEYMAQLAACLQIWTDKRLWKRFNKNDVDVVRFAHQCGRHEEFKELKDFLMNGRQRFIRKHMDLNKGEMLEDDIKGSADDFYKPLCDHHPLFSYEEIDVADILKDILTSED</sequence>
<dbReference type="KEGG" id="ndi:NDAI_0I01730"/>
<dbReference type="GeneID" id="11493674"/>
<name>G0WG31_NAUDC</name>
<dbReference type="OrthoDB" id="4062259at2759"/>
<dbReference type="HOGENOM" id="CLU_1299901_0_0_1"/>
<dbReference type="eggNOG" id="ENOG502SQ9S">
    <property type="taxonomic scope" value="Eukaryota"/>
</dbReference>
<dbReference type="Proteomes" id="UP000000689">
    <property type="component" value="Chromosome 9"/>
</dbReference>
<gene>
    <name evidence="1" type="primary">NDAI0I01730</name>
    <name evidence="1" type="ordered locus">NDAI_0I01730</name>
</gene>
<evidence type="ECO:0000313" key="1">
    <source>
        <dbReference type="EMBL" id="CCD26742.1"/>
    </source>
</evidence>
<protein>
    <submittedName>
        <fullName evidence="1">Uncharacterized protein</fullName>
    </submittedName>
</protein>
<dbReference type="AlphaFoldDB" id="G0WG31"/>
<keyword evidence="2" id="KW-1185">Reference proteome</keyword>
<dbReference type="EMBL" id="HE580275">
    <property type="protein sequence ID" value="CCD26742.1"/>
    <property type="molecule type" value="Genomic_DNA"/>
</dbReference>
<reference evidence="1 2" key="1">
    <citation type="journal article" date="2011" name="Proc. Natl. Acad. Sci. U.S.A.">
        <title>Evolutionary erosion of yeast sex chromosomes by mating-type switching accidents.</title>
        <authorList>
            <person name="Gordon J.L."/>
            <person name="Armisen D."/>
            <person name="Proux-Wera E."/>
            <person name="Oheigeartaigh S.S."/>
            <person name="Byrne K.P."/>
            <person name="Wolfe K.H."/>
        </authorList>
    </citation>
    <scope>NUCLEOTIDE SEQUENCE [LARGE SCALE GENOMIC DNA]</scope>
    <source>
        <strain evidence="2">ATCC 10597 / BCRC 20456 / CBS 421 / NBRC 0211 / NRRL Y-12639</strain>
    </source>
</reference>